<dbReference type="GO" id="GO:0005741">
    <property type="term" value="C:mitochondrial outer membrane"/>
    <property type="evidence" value="ECO:0007669"/>
    <property type="project" value="UniProtKB-SubCell"/>
</dbReference>
<comment type="catalytic activity">
    <reaction evidence="7">
        <text>benzylamine + O2 + H2O = benzaldehyde + H2O2 + NH4(+)</text>
        <dbReference type="Rhea" id="RHEA:59424"/>
        <dbReference type="ChEBI" id="CHEBI:15377"/>
        <dbReference type="ChEBI" id="CHEBI:15379"/>
        <dbReference type="ChEBI" id="CHEBI:16240"/>
        <dbReference type="ChEBI" id="CHEBI:17169"/>
        <dbReference type="ChEBI" id="CHEBI:28938"/>
        <dbReference type="ChEBI" id="CHEBI:225238"/>
    </reaction>
    <physiologicalReaction direction="left-to-right" evidence="7">
        <dbReference type="Rhea" id="RHEA:59425"/>
    </physiologicalReaction>
</comment>
<keyword evidence="10" id="KW-0472">Membrane</keyword>
<evidence type="ECO:0000259" key="11">
    <source>
        <dbReference type="Pfam" id="PF01593"/>
    </source>
</evidence>
<comment type="cofactor">
    <cofactor evidence="1 10">
        <name>FAD</name>
        <dbReference type="ChEBI" id="CHEBI:57692"/>
    </cofactor>
</comment>
<reference evidence="12" key="2">
    <citation type="journal article" date="2022" name="Res Sq">
        <title>Comparative Genomics Reveals Insights into the Divergent Evolution of Astigmatic Mites and Household Pest Adaptations.</title>
        <authorList>
            <person name="Xiong Q."/>
            <person name="Wan A.T.-Y."/>
            <person name="Liu X.-Y."/>
            <person name="Fung C.S.-H."/>
            <person name="Xiao X."/>
            <person name="Malainual N."/>
            <person name="Hou J."/>
            <person name="Wang L."/>
            <person name="Wang M."/>
            <person name="Yang K."/>
            <person name="Cui Y."/>
            <person name="Leung E."/>
            <person name="Nong W."/>
            <person name="Shin S.-K."/>
            <person name="Au S."/>
            <person name="Jeong K.Y."/>
            <person name="Chew F.T."/>
            <person name="Hui J."/>
            <person name="Leung T.F."/>
            <person name="Tungtrongchitr A."/>
            <person name="Zhong N."/>
            <person name="Liu Z."/>
            <person name="Tsui S."/>
        </authorList>
    </citation>
    <scope>NUCLEOTIDE SEQUENCE</scope>
    <source>
        <strain evidence="12">Derf</strain>
        <tissue evidence="12">Whole organism</tissue>
    </source>
</reference>
<feature type="binding site" evidence="9">
    <location>
        <position position="790"/>
    </location>
    <ligand>
        <name>FAD</name>
        <dbReference type="ChEBI" id="CHEBI:57692"/>
    </ligand>
</feature>
<keyword evidence="4 10" id="KW-0560">Oxidoreductase</keyword>
<dbReference type="Gene3D" id="6.10.250.130">
    <property type="match status" value="1"/>
</dbReference>
<name>A0A922L6D4_DERFA</name>
<proteinExistence type="inferred from homology"/>
<feature type="binding site" evidence="9">
    <location>
        <position position="985"/>
    </location>
    <ligand>
        <name>FAD</name>
        <dbReference type="ChEBI" id="CHEBI:57692"/>
    </ligand>
</feature>
<dbReference type="Gene3D" id="1.10.405.10">
    <property type="entry name" value="Guanine Nucleotide Dissociation Inhibitor, domain 1"/>
    <property type="match status" value="2"/>
</dbReference>
<sequence>MPVVNECTNDSDRYNVAIIGAGLSGLYAANILNDYGITNYCVLEARDRIGGRLLTKKDPKVGWVDLGGSYVGPSQHYIQKLIQKLGIETYKIDVTGKSVYLNQKRRYLHNGNELPSLSNKLVELEIRHVLKLMDEMSEQLPRDEPWKHPQAIEWDRQTFGQFLDKHCWSQEAKDFIAIYIGCCTSCEAYEQSLLWSLWYIRQCDGLDIMYNIENSAQDSKLVGGTQQICQQLLQRIGVDKVKLSKPVTQIIMENKQQQQSESKSLIRIKTLDGECLKCNYIIMAIPPVLVQKIHFNPSLPPVYSQMLQKFTMGSAIKCIVYYKEQFWRNDQQQQQQPSLNGNMLINCPQPCDGPITYTVDDTKPDGSYPAIVGFIIGDRARDMLERSREERLHYICQSYSRAFDSKKALQPIHYEEQNWMAEQYTGGCFTGLGAPGFLTNYGLLLKQPLFDCIFPAGTETSTHWAGFMDGALQSGERAAFEVLSRLNCNIKIEKPLIRVKKFTQNNCGQQNLNSTDFNYTNRTNFPSLSINQLITWSSLLVAFFATTMPSDMMIYDVIVIGGGLSGLSAAKLLAERNDDLNVAVLEARDRVGGRTFTVQNDKVKWVDLGGAYVGRGQNHLLRLIKEFNLKLYNVNEVENIVFYNQKKNQRNLFHFDEIPNMGILAKLDFYYIMRLMDQMGEQIPADEPWKATNAEQWDQMTFKEFIQKNVWSIDIQNFMKIFIGTCVTNEMYESSLLWFLWYVKQCGGTRSIFSTTYGGQEFKIHGGTNQISDCIANSIGRDRIHLNEPVHYLEQSADHVLLRTIAGHEFRARYVIMALAPTLQQKIHYQPPLPPMRNQLIQRAPMGSVLKCIVYYRKRFWIDHNMCGSLVIFGENDIECPITYTLDDSKPDGTCPAIIGFMPADRARKLLDLTKEERLKLICQCYSKGFACDDALDPIHYEEQNWMAEQYSGGCYTMVCAPGFLTRYGPYLRRPIGRIYFAGTETAWDWSGYMNGAIQSGEHTALEILAKMGRISPLEINVSEPVSKEYPPVIIPATWIERNGPSARSFIAGVSLTTIAATMFTVYFGWKRWEFNQYWQQYISHYIIDY</sequence>
<dbReference type="GO" id="GO:0008131">
    <property type="term" value="F:primary methylamine oxidase activity"/>
    <property type="evidence" value="ECO:0007669"/>
    <property type="project" value="TreeGrafter"/>
</dbReference>
<feature type="binding site" evidence="9">
    <location>
        <position position="901"/>
    </location>
    <ligand>
        <name>substrate</name>
    </ligand>
</feature>
<comment type="subcellular location">
    <subcellularLocation>
        <location evidence="2">Mitochondrion outer membrane</location>
        <topology evidence="2">Single-pass type IV membrane protein</topology>
        <orientation evidence="2">Cytoplasmic side</orientation>
    </subcellularLocation>
</comment>
<dbReference type="InterPro" id="IPR036188">
    <property type="entry name" value="FAD/NAD-bd_sf"/>
</dbReference>
<feature type="transmembrane region" description="Helical" evidence="10">
    <location>
        <begin position="1050"/>
        <end position="1070"/>
    </location>
</feature>
<feature type="binding site" evidence="9">
    <location>
        <begin position="586"/>
        <end position="587"/>
    </location>
    <ligand>
        <name>FAD</name>
        <dbReference type="ChEBI" id="CHEBI:57692"/>
    </ligand>
</feature>
<accession>A0A922L6D4</accession>
<evidence type="ECO:0000256" key="4">
    <source>
        <dbReference type="ARBA" id="ARBA00023002"/>
    </source>
</evidence>
<keyword evidence="10" id="KW-0274">FAD</keyword>
<feature type="domain" description="Amine oxidase" evidence="11">
    <location>
        <begin position="564"/>
        <end position="1009"/>
    </location>
</feature>
<dbReference type="SUPFAM" id="SSF54373">
    <property type="entry name" value="FAD-linked reductases, C-terminal domain"/>
    <property type="match status" value="2"/>
</dbReference>
<reference evidence="12" key="1">
    <citation type="submission" date="2013-05" db="EMBL/GenBank/DDBJ databases">
        <authorList>
            <person name="Yim A.K.Y."/>
            <person name="Chan T.F."/>
            <person name="Ji K.M."/>
            <person name="Liu X.Y."/>
            <person name="Zhou J.W."/>
            <person name="Li R.Q."/>
            <person name="Yang K.Y."/>
            <person name="Li J."/>
            <person name="Li M."/>
            <person name="Law P.T.W."/>
            <person name="Wu Y.L."/>
            <person name="Cai Z.L."/>
            <person name="Qin H."/>
            <person name="Bao Y."/>
            <person name="Leung R.K.K."/>
            <person name="Ng P.K.S."/>
            <person name="Zou J."/>
            <person name="Zhong X.J."/>
            <person name="Ran P.X."/>
            <person name="Zhong N.S."/>
            <person name="Liu Z.G."/>
            <person name="Tsui S.K.W."/>
        </authorList>
    </citation>
    <scope>NUCLEOTIDE SEQUENCE</scope>
    <source>
        <strain evidence="12">Derf</strain>
        <tissue evidence="12">Whole organism</tissue>
    </source>
</reference>
<evidence type="ECO:0000313" key="12">
    <source>
        <dbReference type="EMBL" id="KAH9521589.1"/>
    </source>
</evidence>
<keyword evidence="10" id="KW-1133">Transmembrane helix</keyword>
<dbReference type="InterPro" id="IPR002937">
    <property type="entry name" value="Amino_oxidase"/>
</dbReference>
<gene>
    <name evidence="12" type="ORF">DERF_005233</name>
</gene>
<evidence type="ECO:0000256" key="10">
    <source>
        <dbReference type="RuleBase" id="RU362067"/>
    </source>
</evidence>
<dbReference type="PANTHER" id="PTHR43563:SF1">
    <property type="entry name" value="AMINE OXIDASE [FLAVIN-CONTAINING] B"/>
    <property type="match status" value="1"/>
</dbReference>
<protein>
    <recommendedName>
        <fullName evidence="10">Amine oxidase</fullName>
        <ecNumber evidence="10">1.4.3.-</ecNumber>
    </recommendedName>
</protein>
<evidence type="ECO:0000256" key="9">
    <source>
        <dbReference type="PIRSR" id="PIRSR601613-1"/>
    </source>
</evidence>
<keyword evidence="13" id="KW-1185">Reference proteome</keyword>
<dbReference type="SUPFAM" id="SSF51905">
    <property type="entry name" value="FAD/NAD(P)-binding domain"/>
    <property type="match status" value="2"/>
</dbReference>
<dbReference type="GO" id="GO:0097621">
    <property type="term" value="F:monoamine oxidase activity"/>
    <property type="evidence" value="ECO:0007669"/>
    <property type="project" value="UniProtKB-EC"/>
</dbReference>
<feature type="binding site" evidence="9">
    <location>
        <position position="565"/>
    </location>
    <ligand>
        <name>FAD</name>
        <dbReference type="ChEBI" id="CHEBI:57692"/>
    </ligand>
</feature>
<evidence type="ECO:0000256" key="2">
    <source>
        <dbReference type="ARBA" id="ARBA00004362"/>
    </source>
</evidence>
<evidence type="ECO:0000256" key="6">
    <source>
        <dbReference type="ARBA" id="ARBA00048448"/>
    </source>
</evidence>
<evidence type="ECO:0000256" key="3">
    <source>
        <dbReference type="ARBA" id="ARBA00005995"/>
    </source>
</evidence>
<evidence type="ECO:0000313" key="13">
    <source>
        <dbReference type="Proteomes" id="UP000790347"/>
    </source>
</evidence>
<dbReference type="EC" id="1.4.3.-" evidence="10"/>
<keyword evidence="10" id="KW-0812">Transmembrane</keyword>
<evidence type="ECO:0000256" key="8">
    <source>
        <dbReference type="ARBA" id="ARBA00049430"/>
    </source>
</evidence>
<dbReference type="Proteomes" id="UP000790347">
    <property type="component" value="Unassembled WGS sequence"/>
</dbReference>
<dbReference type="InterPro" id="IPR001613">
    <property type="entry name" value="Flavin_amine_oxidase"/>
</dbReference>
<dbReference type="AlphaFoldDB" id="A0A922L6D4"/>
<evidence type="ECO:0000256" key="1">
    <source>
        <dbReference type="ARBA" id="ARBA00001974"/>
    </source>
</evidence>
<keyword evidence="10" id="KW-0285">Flavoprotein</keyword>
<organism evidence="12 13">
    <name type="scientific">Dermatophagoides farinae</name>
    <name type="common">American house dust mite</name>
    <dbReference type="NCBI Taxonomy" id="6954"/>
    <lineage>
        <taxon>Eukaryota</taxon>
        <taxon>Metazoa</taxon>
        <taxon>Ecdysozoa</taxon>
        <taxon>Arthropoda</taxon>
        <taxon>Chelicerata</taxon>
        <taxon>Arachnida</taxon>
        <taxon>Acari</taxon>
        <taxon>Acariformes</taxon>
        <taxon>Sarcoptiformes</taxon>
        <taxon>Astigmata</taxon>
        <taxon>Psoroptidia</taxon>
        <taxon>Analgoidea</taxon>
        <taxon>Pyroglyphidae</taxon>
        <taxon>Dermatophagoidinae</taxon>
        <taxon>Dermatophagoides</taxon>
    </lineage>
</organism>
<dbReference type="PRINTS" id="PR00757">
    <property type="entry name" value="AMINEOXDASEF"/>
</dbReference>
<dbReference type="GO" id="GO:0050660">
    <property type="term" value="F:flavin adenine dinucleotide binding"/>
    <property type="evidence" value="ECO:0007669"/>
    <property type="project" value="TreeGrafter"/>
</dbReference>
<comment type="function">
    <text evidence="5">Catalyzes the oxidative deamination of primary and some secondary amines such as neurotransmitters, and exogenous amines including the tertiary amine, neurotoxin 1-methyl-4-phenyl-1,2,3,6-tetrahydropyridine (MPTP), with concomitant reduction of oxygen to hydrogen peroxide and participates in the metabolism of neuroactive and vasoactive amines in the central nervous system and peripheral tissues. Preferentially degrades benzylamine and phenylethylamine.</text>
</comment>
<dbReference type="InterPro" id="IPR050703">
    <property type="entry name" value="Flavin_MAO"/>
</dbReference>
<dbReference type="Pfam" id="PF01593">
    <property type="entry name" value="Amino_oxidase"/>
    <property type="match status" value="2"/>
</dbReference>
<dbReference type="Gene3D" id="3.90.660.10">
    <property type="match status" value="2"/>
</dbReference>
<comment type="caution">
    <text evidence="12">The sequence shown here is derived from an EMBL/GenBank/DDBJ whole genome shotgun (WGS) entry which is preliminary data.</text>
</comment>
<dbReference type="Gene3D" id="3.50.50.60">
    <property type="entry name" value="FAD/NAD(P)-binding domain"/>
    <property type="match status" value="2"/>
</dbReference>
<feature type="domain" description="Amine oxidase" evidence="11">
    <location>
        <begin position="23"/>
        <end position="483"/>
    </location>
</feature>
<comment type="catalytic activity">
    <reaction evidence="8">
        <text>N-acetylputrescine + O2 + H2O = 4-acetamidobutanal + H2O2 + NH4(+)</text>
        <dbReference type="Rhea" id="RHEA:70283"/>
        <dbReference type="ChEBI" id="CHEBI:7386"/>
        <dbReference type="ChEBI" id="CHEBI:15377"/>
        <dbReference type="ChEBI" id="CHEBI:15379"/>
        <dbReference type="ChEBI" id="CHEBI:16240"/>
        <dbReference type="ChEBI" id="CHEBI:28938"/>
        <dbReference type="ChEBI" id="CHEBI:58263"/>
    </reaction>
    <physiologicalReaction direction="left-to-right" evidence="8">
        <dbReference type="Rhea" id="RHEA:70284"/>
    </physiologicalReaction>
</comment>
<evidence type="ECO:0000256" key="5">
    <source>
        <dbReference type="ARBA" id="ARBA00045409"/>
    </source>
</evidence>
<dbReference type="PANTHER" id="PTHR43563">
    <property type="entry name" value="AMINE OXIDASE"/>
    <property type="match status" value="1"/>
</dbReference>
<dbReference type="EMBL" id="ASGP02000002">
    <property type="protein sequence ID" value="KAH9521589.1"/>
    <property type="molecule type" value="Genomic_DNA"/>
</dbReference>
<evidence type="ECO:0000256" key="7">
    <source>
        <dbReference type="ARBA" id="ARBA00049354"/>
    </source>
</evidence>
<comment type="catalytic activity">
    <reaction evidence="6">
        <text>a secondary aliphatic amine + O2 + H2O = a primary amine + an aldehyde + H2O2</text>
        <dbReference type="Rhea" id="RHEA:26414"/>
        <dbReference type="ChEBI" id="CHEBI:15377"/>
        <dbReference type="ChEBI" id="CHEBI:15379"/>
        <dbReference type="ChEBI" id="CHEBI:16240"/>
        <dbReference type="ChEBI" id="CHEBI:17478"/>
        <dbReference type="ChEBI" id="CHEBI:58855"/>
        <dbReference type="ChEBI" id="CHEBI:65296"/>
        <dbReference type="EC" id="1.4.3.4"/>
    </reaction>
</comment>
<comment type="similarity">
    <text evidence="3 10">Belongs to the flavin monoamine oxidase family.</text>
</comment>